<feature type="region of interest" description="Disordered" evidence="1">
    <location>
        <begin position="1"/>
        <end position="23"/>
    </location>
</feature>
<sequence length="101" mass="10744">MPATNRSTPPSQGDRTAPVPLPPQLAGSVVVFASTSAGLTTYFVEKNRFSLRKRVVESSSSIPTKSCDYDVITREVSGSSRRGSPPDPPIGSEAIDVPVRQ</sequence>
<reference evidence="3 4" key="1">
    <citation type="submission" date="2017-09" db="EMBL/GenBank/DDBJ databases">
        <title>Genome sequences of Natrinema ejinorence JCM 13890T.</title>
        <authorList>
            <person name="Roh S.W."/>
            <person name="Kim Y.B."/>
            <person name="Kim J.Y."/>
        </authorList>
    </citation>
    <scope>NUCLEOTIDE SEQUENCE [LARGE SCALE GENOMIC DNA]</scope>
    <source>
        <strain evidence="3 4">JCM 13890</strain>
    </source>
</reference>
<evidence type="ECO:0000256" key="1">
    <source>
        <dbReference type="SAM" id="MobiDB-lite"/>
    </source>
</evidence>
<protein>
    <submittedName>
        <fullName evidence="3">Uncharacterized protein</fullName>
    </submittedName>
</protein>
<feature type="compositionally biased region" description="Polar residues" evidence="1">
    <location>
        <begin position="1"/>
        <end position="14"/>
    </location>
</feature>
<dbReference type="Proteomes" id="UP000219689">
    <property type="component" value="Unassembled WGS sequence"/>
</dbReference>
<evidence type="ECO:0000256" key="2">
    <source>
        <dbReference type="SAM" id="Phobius"/>
    </source>
</evidence>
<keyword evidence="2" id="KW-0812">Transmembrane</keyword>
<feature type="transmembrane region" description="Helical" evidence="2">
    <location>
        <begin position="25"/>
        <end position="44"/>
    </location>
</feature>
<proteinExistence type="predicted"/>
<feature type="region of interest" description="Disordered" evidence="1">
    <location>
        <begin position="75"/>
        <end position="101"/>
    </location>
</feature>
<keyword evidence="2" id="KW-0472">Membrane</keyword>
<name>A0A2A5QW37_9EURY</name>
<organism evidence="3 4">
    <name type="scientific">Natrinema ejinorense</name>
    <dbReference type="NCBI Taxonomy" id="373386"/>
    <lineage>
        <taxon>Archaea</taxon>
        <taxon>Methanobacteriati</taxon>
        <taxon>Methanobacteriota</taxon>
        <taxon>Stenosarchaea group</taxon>
        <taxon>Halobacteria</taxon>
        <taxon>Halobacteriales</taxon>
        <taxon>Natrialbaceae</taxon>
        <taxon>Natrinema</taxon>
    </lineage>
</organism>
<dbReference type="EMBL" id="NXNI01000001">
    <property type="protein sequence ID" value="PCR91062.1"/>
    <property type="molecule type" value="Genomic_DNA"/>
</dbReference>
<gene>
    <name evidence="3" type="ORF">CP557_11315</name>
</gene>
<keyword evidence="2" id="KW-1133">Transmembrane helix</keyword>
<evidence type="ECO:0000313" key="4">
    <source>
        <dbReference type="Proteomes" id="UP000219689"/>
    </source>
</evidence>
<dbReference type="AlphaFoldDB" id="A0A2A5QW37"/>
<keyword evidence="4" id="KW-1185">Reference proteome</keyword>
<comment type="caution">
    <text evidence="3">The sequence shown here is derived from an EMBL/GenBank/DDBJ whole genome shotgun (WGS) entry which is preliminary data.</text>
</comment>
<accession>A0A2A5QW37</accession>
<evidence type="ECO:0000313" key="3">
    <source>
        <dbReference type="EMBL" id="PCR91062.1"/>
    </source>
</evidence>